<dbReference type="PROSITE" id="PS50249">
    <property type="entry name" value="MPN"/>
    <property type="match status" value="1"/>
</dbReference>
<proteinExistence type="inferred from homology"/>
<evidence type="ECO:0000256" key="5">
    <source>
        <dbReference type="ARBA" id="ARBA00022786"/>
    </source>
</evidence>
<keyword evidence="4" id="KW-0479">Metal-binding</keyword>
<name>A0AAV9F9Q2_ACOCL</name>
<evidence type="ECO:0000256" key="7">
    <source>
        <dbReference type="ARBA" id="ARBA00022833"/>
    </source>
</evidence>
<evidence type="ECO:0000256" key="4">
    <source>
        <dbReference type="ARBA" id="ARBA00022723"/>
    </source>
</evidence>
<keyword evidence="3" id="KW-0645">Protease</keyword>
<dbReference type="CDD" id="cd08066">
    <property type="entry name" value="MPN_AMSH_like"/>
    <property type="match status" value="1"/>
</dbReference>
<evidence type="ECO:0000256" key="2">
    <source>
        <dbReference type="ARBA" id="ARBA00010981"/>
    </source>
</evidence>
<evidence type="ECO:0000256" key="6">
    <source>
        <dbReference type="ARBA" id="ARBA00022801"/>
    </source>
</evidence>
<evidence type="ECO:0000256" key="3">
    <source>
        <dbReference type="ARBA" id="ARBA00022670"/>
    </source>
</evidence>
<dbReference type="AlphaFoldDB" id="A0AAV9F9Q2"/>
<dbReference type="GO" id="GO:0046872">
    <property type="term" value="F:metal ion binding"/>
    <property type="evidence" value="ECO:0007669"/>
    <property type="project" value="UniProtKB-KW"/>
</dbReference>
<reference evidence="10" key="1">
    <citation type="journal article" date="2023" name="Nat. Commun.">
        <title>Diploid and tetraploid genomes of Acorus and the evolution of monocots.</title>
        <authorList>
            <person name="Ma L."/>
            <person name="Liu K.W."/>
            <person name="Li Z."/>
            <person name="Hsiao Y.Y."/>
            <person name="Qi Y."/>
            <person name="Fu T."/>
            <person name="Tang G.D."/>
            <person name="Zhang D."/>
            <person name="Sun W.H."/>
            <person name="Liu D.K."/>
            <person name="Li Y."/>
            <person name="Chen G.Z."/>
            <person name="Liu X.D."/>
            <person name="Liao X.Y."/>
            <person name="Jiang Y.T."/>
            <person name="Yu X."/>
            <person name="Hao Y."/>
            <person name="Huang J."/>
            <person name="Zhao X.W."/>
            <person name="Ke S."/>
            <person name="Chen Y.Y."/>
            <person name="Wu W.L."/>
            <person name="Hsu J.L."/>
            <person name="Lin Y.F."/>
            <person name="Huang M.D."/>
            <person name="Li C.Y."/>
            <person name="Huang L."/>
            <person name="Wang Z.W."/>
            <person name="Zhao X."/>
            <person name="Zhong W.Y."/>
            <person name="Peng D.H."/>
            <person name="Ahmad S."/>
            <person name="Lan S."/>
            <person name="Zhang J.S."/>
            <person name="Tsai W.C."/>
            <person name="Van de Peer Y."/>
            <person name="Liu Z.J."/>
        </authorList>
    </citation>
    <scope>NUCLEOTIDE SEQUENCE</scope>
    <source>
        <strain evidence="10">CP</strain>
    </source>
</reference>
<keyword evidence="8" id="KW-0482">Metalloprotease</keyword>
<dbReference type="InterPro" id="IPR044098">
    <property type="entry name" value="STAMBP/STALP-like_MPN"/>
</dbReference>
<dbReference type="InterPro" id="IPR015063">
    <property type="entry name" value="USP8_dimer"/>
</dbReference>
<dbReference type="FunFam" id="3.40.140.10:FF:000046">
    <property type="entry name" value="AMSH-like ubiquitin thioesterase 2"/>
    <property type="match status" value="1"/>
</dbReference>
<reference evidence="10" key="2">
    <citation type="submission" date="2023-06" db="EMBL/GenBank/DDBJ databases">
        <authorList>
            <person name="Ma L."/>
            <person name="Liu K.-W."/>
            <person name="Li Z."/>
            <person name="Hsiao Y.-Y."/>
            <person name="Qi Y."/>
            <person name="Fu T."/>
            <person name="Tang G."/>
            <person name="Zhang D."/>
            <person name="Sun W.-H."/>
            <person name="Liu D.-K."/>
            <person name="Li Y."/>
            <person name="Chen G.-Z."/>
            <person name="Liu X.-D."/>
            <person name="Liao X.-Y."/>
            <person name="Jiang Y.-T."/>
            <person name="Yu X."/>
            <person name="Hao Y."/>
            <person name="Huang J."/>
            <person name="Zhao X.-W."/>
            <person name="Ke S."/>
            <person name="Chen Y.-Y."/>
            <person name="Wu W.-L."/>
            <person name="Hsu J.-L."/>
            <person name="Lin Y.-F."/>
            <person name="Huang M.-D."/>
            <person name="Li C.-Y."/>
            <person name="Huang L."/>
            <person name="Wang Z.-W."/>
            <person name="Zhao X."/>
            <person name="Zhong W.-Y."/>
            <person name="Peng D.-H."/>
            <person name="Ahmad S."/>
            <person name="Lan S."/>
            <person name="Zhang J.-S."/>
            <person name="Tsai W.-C."/>
            <person name="Van De Peer Y."/>
            <person name="Liu Z.-J."/>
        </authorList>
    </citation>
    <scope>NUCLEOTIDE SEQUENCE</scope>
    <source>
        <strain evidence="10">CP</strain>
        <tissue evidence="10">Leaves</tissue>
    </source>
</reference>
<evidence type="ECO:0000256" key="8">
    <source>
        <dbReference type="ARBA" id="ARBA00023049"/>
    </source>
</evidence>
<accession>A0AAV9F9Q2</accession>
<dbReference type="GO" id="GO:0061578">
    <property type="term" value="F:K63-linked deubiquitinase activity"/>
    <property type="evidence" value="ECO:0007669"/>
    <property type="project" value="InterPro"/>
</dbReference>
<comment type="cofactor">
    <cofactor evidence="1">
        <name>Zn(2+)</name>
        <dbReference type="ChEBI" id="CHEBI:29105"/>
    </cofactor>
</comment>
<dbReference type="GO" id="GO:0140492">
    <property type="term" value="F:metal-dependent deubiquitinase activity"/>
    <property type="evidence" value="ECO:0007669"/>
    <property type="project" value="InterPro"/>
</dbReference>
<dbReference type="GO" id="GO:0006508">
    <property type="term" value="P:proteolysis"/>
    <property type="evidence" value="ECO:0007669"/>
    <property type="project" value="UniProtKB-KW"/>
</dbReference>
<feature type="domain" description="MPN" evidence="9">
    <location>
        <begin position="202"/>
        <end position="330"/>
    </location>
</feature>
<evidence type="ECO:0000313" key="11">
    <source>
        <dbReference type="Proteomes" id="UP001180020"/>
    </source>
</evidence>
<dbReference type="SUPFAM" id="SSF102712">
    <property type="entry name" value="JAB1/MPN domain"/>
    <property type="match status" value="1"/>
</dbReference>
<dbReference type="PANTHER" id="PTHR12947">
    <property type="entry name" value="AMSH-LIKE PROTEASE"/>
    <property type="match status" value="1"/>
</dbReference>
<dbReference type="PANTHER" id="PTHR12947:SF13">
    <property type="entry name" value="FI19924P1"/>
    <property type="match status" value="1"/>
</dbReference>
<dbReference type="Gene3D" id="1.20.58.80">
    <property type="entry name" value="Phosphotransferase system, lactose/cellobiose-type IIA subunit"/>
    <property type="match status" value="1"/>
</dbReference>
<evidence type="ECO:0000256" key="1">
    <source>
        <dbReference type="ARBA" id="ARBA00001947"/>
    </source>
</evidence>
<evidence type="ECO:0000313" key="10">
    <source>
        <dbReference type="EMBL" id="KAK1321570.1"/>
    </source>
</evidence>
<keyword evidence="5" id="KW-0833">Ubl conjugation pathway</keyword>
<dbReference type="SMART" id="SM00232">
    <property type="entry name" value="JAB_MPN"/>
    <property type="match status" value="1"/>
</dbReference>
<dbReference type="GO" id="GO:0070536">
    <property type="term" value="P:protein K63-linked deubiquitination"/>
    <property type="evidence" value="ECO:0007669"/>
    <property type="project" value="InterPro"/>
</dbReference>
<dbReference type="InterPro" id="IPR037518">
    <property type="entry name" value="MPN"/>
</dbReference>
<keyword evidence="6" id="KW-0378">Hydrolase</keyword>
<dbReference type="InterPro" id="IPR000555">
    <property type="entry name" value="JAMM/MPN+_dom"/>
</dbReference>
<dbReference type="EMBL" id="JAUJYO010000003">
    <property type="protein sequence ID" value="KAK1321570.1"/>
    <property type="molecule type" value="Genomic_DNA"/>
</dbReference>
<dbReference type="Pfam" id="PF08969">
    <property type="entry name" value="USP8_dimer"/>
    <property type="match status" value="1"/>
</dbReference>
<comment type="similarity">
    <text evidence="2">Belongs to the peptidase M67C family.</text>
</comment>
<protein>
    <submittedName>
        <fullName evidence="10">AMSH-like ubiquitin thioesterase 3</fullName>
    </submittedName>
</protein>
<keyword evidence="11" id="KW-1185">Reference proteome</keyword>
<keyword evidence="7" id="KW-0862">Zinc</keyword>
<dbReference type="GO" id="GO:0005768">
    <property type="term" value="C:endosome"/>
    <property type="evidence" value="ECO:0007669"/>
    <property type="project" value="TreeGrafter"/>
</dbReference>
<comment type="caution">
    <text evidence="10">The sequence shown here is derived from an EMBL/GenBank/DDBJ whole genome shotgun (WGS) entry which is preliminary data.</text>
</comment>
<evidence type="ECO:0000259" key="9">
    <source>
        <dbReference type="PROSITE" id="PS50249"/>
    </source>
</evidence>
<dbReference type="Gene3D" id="3.40.140.10">
    <property type="entry name" value="Cytidine Deaminase, domain 2"/>
    <property type="match status" value="1"/>
</dbReference>
<dbReference type="Proteomes" id="UP001180020">
    <property type="component" value="Unassembled WGS sequence"/>
</dbReference>
<dbReference type="GO" id="GO:0016020">
    <property type="term" value="C:membrane"/>
    <property type="evidence" value="ECO:0007669"/>
    <property type="project" value="TreeGrafter"/>
</dbReference>
<sequence>MELWAPPQQQQMKNCNRFPLSFYYRTADQTIKQAKVYRDEGNVVDLYVTLNRYISLVSEVIPQHQCYPTYSSKEKLHHKKVLKEFVKELETLKPPLGKLRNSGNKSLCNSQSLPIKDGAFPSLDESKVIRCGSTGTKCLIVTPTARDEDINVHVVKHFYPSPVVSYLEDVPQAAQVSRIIVPDSDPGKLKSESSSTNAVQDVHISARLMEDFLELARENTNKNLETCGVLGALLKNRTFYVISLIVPKQESTSSSCQALNEEEIYALQDEQSLFPVGWIHTHPSQTCFMSSIDLHTQYSYQVMLPESVAIVLAPTDQSRSYGVYRLTNPGGTTVLKDCQDTGFHTHQEPADGSPIYEDCSSVYLNSNLRFEIIDLRYSS</sequence>
<organism evidence="10 11">
    <name type="scientific">Acorus calamus</name>
    <name type="common">Sweet flag</name>
    <dbReference type="NCBI Taxonomy" id="4465"/>
    <lineage>
        <taxon>Eukaryota</taxon>
        <taxon>Viridiplantae</taxon>
        <taxon>Streptophyta</taxon>
        <taxon>Embryophyta</taxon>
        <taxon>Tracheophyta</taxon>
        <taxon>Spermatophyta</taxon>
        <taxon>Magnoliopsida</taxon>
        <taxon>Liliopsida</taxon>
        <taxon>Acoraceae</taxon>
        <taxon>Acorus</taxon>
    </lineage>
</organism>
<dbReference type="Pfam" id="PF01398">
    <property type="entry name" value="JAB"/>
    <property type="match status" value="1"/>
</dbReference>
<gene>
    <name evidence="10" type="primary">AMSH3</name>
    <name evidence="10" type="ORF">QJS10_CPA03g00393</name>
</gene>